<reference evidence="2 3" key="1">
    <citation type="submission" date="2013-12" db="EMBL/GenBank/DDBJ databases">
        <authorList>
            <consortium name="DOE Joint Genome Institute"/>
            <person name="Smidt H."/>
            <person name="Huntemann M."/>
            <person name="Han J."/>
            <person name="Chen A."/>
            <person name="Kyrpides N."/>
            <person name="Mavromatis K."/>
            <person name="Markowitz V."/>
            <person name="Palaniappan K."/>
            <person name="Ivanova N."/>
            <person name="Schaumberg A."/>
            <person name="Pati A."/>
            <person name="Liolios K."/>
            <person name="Nordberg H.P."/>
            <person name="Cantor M.N."/>
            <person name="Hua S.X."/>
            <person name="Woyke T."/>
        </authorList>
    </citation>
    <scope>NUCLEOTIDE SEQUENCE [LARGE SCALE GENOMIC DNA]</scope>
    <source>
        <strain evidence="3">DSM 15288</strain>
    </source>
</reference>
<proteinExistence type="predicted"/>
<protein>
    <recommendedName>
        <fullName evidence="1">RND related barrel-sandwich hybrid domain-containing protein</fullName>
    </recommendedName>
</protein>
<dbReference type="KEGG" id="dmt:DESME_12270"/>
<gene>
    <name evidence="2" type="ORF">DESME_12270</name>
</gene>
<sequence length="314" mass="34461">MKKKSKHTMAKRLLWGGLLMTLIVCSLGWVYRANWMTGSLEIEPAQMGSIDHYVSVKAIFANEEHVIPSPASGKVEFLGKEGQRFRRGEIVAQIYPEGAAPGTNSNQQSVKVSIPKGGLFFQKVDGLESVLTPQSLMEMDLAKILEQQENPQTKADLIQAGAPLGKVVNNLIPTEAFVEVQTTEDLSVGKTIKFNVEGQILSGKIMRKSNTPQGIVVRFNQYLEGTVNERMQEVNWIARPSENGVIISKNALFTKGEEMGVYVVQEGIFQFHKVKVLGENDASVCVENLPQGIPVVQNPRSGIEGLTANVKIPS</sequence>
<dbReference type="STRING" id="871968.DESME_12270"/>
<evidence type="ECO:0000259" key="1">
    <source>
        <dbReference type="Pfam" id="PF26018"/>
    </source>
</evidence>
<accession>W0EDX8</accession>
<organism evidence="2 3">
    <name type="scientific">Desulfitobacterium metallireducens DSM 15288</name>
    <dbReference type="NCBI Taxonomy" id="871968"/>
    <lineage>
        <taxon>Bacteria</taxon>
        <taxon>Bacillati</taxon>
        <taxon>Bacillota</taxon>
        <taxon>Clostridia</taxon>
        <taxon>Eubacteriales</taxon>
        <taxon>Desulfitobacteriaceae</taxon>
        <taxon>Desulfitobacterium</taxon>
    </lineage>
</organism>
<dbReference type="Proteomes" id="UP000010847">
    <property type="component" value="Chromosome"/>
</dbReference>
<dbReference type="EMBL" id="CP007032">
    <property type="protein sequence ID" value="AHF07703.1"/>
    <property type="molecule type" value="Genomic_DNA"/>
</dbReference>
<dbReference type="HOGENOM" id="CLU_073023_0_0_9"/>
<dbReference type="AlphaFoldDB" id="W0EDX8"/>
<dbReference type="Pfam" id="PF26018">
    <property type="entry name" value="BSH_RND_rel"/>
    <property type="match status" value="1"/>
</dbReference>
<dbReference type="RefSeq" id="WP_006716629.1">
    <property type="nucleotide sequence ID" value="NZ_CP007032.1"/>
</dbReference>
<evidence type="ECO:0000313" key="2">
    <source>
        <dbReference type="EMBL" id="AHF07703.1"/>
    </source>
</evidence>
<dbReference type="eggNOG" id="COG0845">
    <property type="taxonomic scope" value="Bacteria"/>
</dbReference>
<name>W0EDX8_9FIRM</name>
<evidence type="ECO:0000313" key="3">
    <source>
        <dbReference type="Proteomes" id="UP000010847"/>
    </source>
</evidence>
<keyword evidence="3" id="KW-1185">Reference proteome</keyword>
<feature type="domain" description="RND related barrel-sandwich hybrid" evidence="1">
    <location>
        <begin position="64"/>
        <end position="169"/>
    </location>
</feature>
<dbReference type="InterPro" id="IPR058709">
    <property type="entry name" value="BSH_RND-rel"/>
</dbReference>